<dbReference type="PRINTS" id="PR00344">
    <property type="entry name" value="BCTRLSENSOR"/>
</dbReference>
<dbReference type="PROSITE" id="PS50109">
    <property type="entry name" value="HIS_KIN"/>
    <property type="match status" value="1"/>
</dbReference>
<name>A0A846MP95_9BACT</name>
<evidence type="ECO:0000259" key="7">
    <source>
        <dbReference type="PROSITE" id="PS50109"/>
    </source>
</evidence>
<comment type="caution">
    <text evidence="8">The sequence shown here is derived from an EMBL/GenBank/DDBJ whole genome shotgun (WGS) entry which is preliminary data.</text>
</comment>
<dbReference type="PANTHER" id="PTHR42878">
    <property type="entry name" value="TWO-COMPONENT HISTIDINE KINASE"/>
    <property type="match status" value="1"/>
</dbReference>
<keyword evidence="6" id="KW-0812">Transmembrane</keyword>
<dbReference type="InterPro" id="IPR036097">
    <property type="entry name" value="HisK_dim/P_sf"/>
</dbReference>
<protein>
    <recommendedName>
        <fullName evidence="2">histidine kinase</fullName>
        <ecNumber evidence="2">2.7.13.3</ecNumber>
    </recommendedName>
</protein>
<comment type="catalytic activity">
    <reaction evidence="1">
        <text>ATP + protein L-histidine = ADP + protein N-phospho-L-histidine.</text>
        <dbReference type="EC" id="2.7.13.3"/>
    </reaction>
</comment>
<keyword evidence="6" id="KW-1133">Transmembrane helix</keyword>
<feature type="transmembrane region" description="Helical" evidence="6">
    <location>
        <begin position="344"/>
        <end position="366"/>
    </location>
</feature>
<evidence type="ECO:0000256" key="6">
    <source>
        <dbReference type="SAM" id="Phobius"/>
    </source>
</evidence>
<organism evidence="8 9">
    <name type="scientific">Thermonema lapsum</name>
    <dbReference type="NCBI Taxonomy" id="28195"/>
    <lineage>
        <taxon>Bacteria</taxon>
        <taxon>Pseudomonadati</taxon>
        <taxon>Bacteroidota</taxon>
        <taxon>Cytophagia</taxon>
        <taxon>Cytophagales</taxon>
        <taxon>Thermonemataceae</taxon>
        <taxon>Thermonema</taxon>
    </lineage>
</organism>
<feature type="transmembrane region" description="Helical" evidence="6">
    <location>
        <begin position="310"/>
        <end position="332"/>
    </location>
</feature>
<dbReference type="EMBL" id="JAASRN010000001">
    <property type="protein sequence ID" value="NIK73289.1"/>
    <property type="molecule type" value="Genomic_DNA"/>
</dbReference>
<evidence type="ECO:0000313" key="9">
    <source>
        <dbReference type="Proteomes" id="UP000537126"/>
    </source>
</evidence>
<dbReference type="PANTHER" id="PTHR42878:SF15">
    <property type="entry name" value="BACTERIOPHYTOCHROME"/>
    <property type="match status" value="1"/>
</dbReference>
<proteinExistence type="predicted"/>
<evidence type="ECO:0000313" key="8">
    <source>
        <dbReference type="EMBL" id="NIK73289.1"/>
    </source>
</evidence>
<dbReference type="InterPro" id="IPR005467">
    <property type="entry name" value="His_kinase_dom"/>
</dbReference>
<dbReference type="EC" id="2.7.13.3" evidence="2"/>
<feature type="coiled-coil region" evidence="5">
    <location>
        <begin position="390"/>
        <end position="463"/>
    </location>
</feature>
<feature type="transmembrane region" description="Helical" evidence="6">
    <location>
        <begin position="282"/>
        <end position="303"/>
    </location>
</feature>
<feature type="transmembrane region" description="Helical" evidence="6">
    <location>
        <begin position="190"/>
        <end position="214"/>
    </location>
</feature>
<sequence>MLFLLLCGCQKKQNITTRAQVEVHYVVVSADSLRSSEAVAQATLPWKPLPTKGINLGILHNKELWLKIAVSLPESEESWGIAIGNAFLDEVLFFKEDRLHRRWQPCWDSSAWRSYVSLFPQCVIQEPTARFLVNVRSETPLIVPFYCLPMRELSKKESTYFLFYGFFVGFVALLLLMACWAWWYLKERIYFYFVILLLGAGAALTLSGGVLFWWLPFSWTSAKLLLNTAIGVWVIGAVGLVRAFLPREHLPRWVSICFKAYWGVGWFFLWASWLFLSSQLAFIGGSLAVPMNIIITYAIWLSWRRGERVLLFLMIGWGVYTLCISLYVVTAMMGNGWFFAQHPWAVVSLILQSLFFVLALFHRYSLWQTAHMRERLTVEEEKARMYQDISNHLQKELKEKLASIKQQKEEIEMQNEELLQQSTQLLEQREHIEKQLHEIKRLNAELEQRVAARTTELQASNERLLRYARQVEDYAFALAHNLRAPLARIMGLAQLIEMKSEEQGGAAADVSVDTLIQSIVKSAYEADEVLHDLNEIVAIRAQGIVNMQLVSMPELVHEVIQYLQTIYRVPFSFKEDYRTSLVFANRGYLREVLISILDNSFRFRNSARELHIVVRVFQSSTEYYAIEIEDNGLGLDVATFRAKLFHPYQVFHAQSGRGIGLYVAYVKVEAMGGSIEIDGKPNEGLRVRILLPIKK</sequence>
<dbReference type="Gene3D" id="1.10.287.130">
    <property type="match status" value="1"/>
</dbReference>
<keyword evidence="6" id="KW-0472">Membrane</keyword>
<dbReference type="GO" id="GO:0000155">
    <property type="term" value="F:phosphorelay sensor kinase activity"/>
    <property type="evidence" value="ECO:0007669"/>
    <property type="project" value="InterPro"/>
</dbReference>
<dbReference type="Pfam" id="PF02518">
    <property type="entry name" value="HATPase_c"/>
    <property type="match status" value="1"/>
</dbReference>
<dbReference type="AlphaFoldDB" id="A0A846MP95"/>
<reference evidence="8 9" key="1">
    <citation type="submission" date="2020-03" db="EMBL/GenBank/DDBJ databases">
        <title>Genomic Encyclopedia of Type Strains, Phase IV (KMG-IV): sequencing the most valuable type-strain genomes for metagenomic binning, comparative biology and taxonomic classification.</title>
        <authorList>
            <person name="Goeker M."/>
        </authorList>
    </citation>
    <scope>NUCLEOTIDE SEQUENCE [LARGE SCALE GENOMIC DNA]</scope>
    <source>
        <strain evidence="8 9">DSM 5718</strain>
    </source>
</reference>
<dbReference type="Pfam" id="PF07695">
    <property type="entry name" value="7TMR-DISM_7TM"/>
    <property type="match status" value="1"/>
</dbReference>
<dbReference type="SUPFAM" id="SSF55874">
    <property type="entry name" value="ATPase domain of HSP90 chaperone/DNA topoisomerase II/histidine kinase"/>
    <property type="match status" value="1"/>
</dbReference>
<keyword evidence="5" id="KW-0175">Coiled coil</keyword>
<evidence type="ECO:0000256" key="3">
    <source>
        <dbReference type="ARBA" id="ARBA00022679"/>
    </source>
</evidence>
<dbReference type="Proteomes" id="UP000537126">
    <property type="component" value="Unassembled WGS sequence"/>
</dbReference>
<dbReference type="GO" id="GO:0000156">
    <property type="term" value="F:phosphorelay response regulator activity"/>
    <property type="evidence" value="ECO:0007669"/>
    <property type="project" value="TreeGrafter"/>
</dbReference>
<keyword evidence="9" id="KW-1185">Reference proteome</keyword>
<gene>
    <name evidence="8" type="ORF">FHS56_000775</name>
</gene>
<keyword evidence="4 8" id="KW-0418">Kinase</keyword>
<dbReference type="InterPro" id="IPR050351">
    <property type="entry name" value="BphY/WalK/GraS-like"/>
</dbReference>
<dbReference type="InterPro" id="IPR036890">
    <property type="entry name" value="HATPase_C_sf"/>
</dbReference>
<dbReference type="Gene3D" id="3.30.565.10">
    <property type="entry name" value="Histidine kinase-like ATPase, C-terminal domain"/>
    <property type="match status" value="1"/>
</dbReference>
<evidence type="ECO:0000256" key="1">
    <source>
        <dbReference type="ARBA" id="ARBA00000085"/>
    </source>
</evidence>
<dbReference type="InterPro" id="IPR003594">
    <property type="entry name" value="HATPase_dom"/>
</dbReference>
<evidence type="ECO:0000256" key="4">
    <source>
        <dbReference type="ARBA" id="ARBA00022777"/>
    </source>
</evidence>
<evidence type="ECO:0000256" key="5">
    <source>
        <dbReference type="SAM" id="Coils"/>
    </source>
</evidence>
<evidence type="ECO:0000256" key="2">
    <source>
        <dbReference type="ARBA" id="ARBA00012438"/>
    </source>
</evidence>
<dbReference type="InterPro" id="IPR011623">
    <property type="entry name" value="7TMR_DISM_rcpt_extracell_dom1"/>
</dbReference>
<dbReference type="GO" id="GO:0030295">
    <property type="term" value="F:protein kinase activator activity"/>
    <property type="evidence" value="ECO:0007669"/>
    <property type="project" value="TreeGrafter"/>
</dbReference>
<feature type="transmembrane region" description="Helical" evidence="6">
    <location>
        <begin position="257"/>
        <end position="276"/>
    </location>
</feature>
<dbReference type="RefSeq" id="WP_166918546.1">
    <property type="nucleotide sequence ID" value="NZ_JAASRN010000001.1"/>
</dbReference>
<accession>A0A846MP95</accession>
<dbReference type="InterPro" id="IPR004358">
    <property type="entry name" value="Sig_transdc_His_kin-like_C"/>
</dbReference>
<feature type="transmembrane region" description="Helical" evidence="6">
    <location>
        <begin position="161"/>
        <end position="183"/>
    </location>
</feature>
<dbReference type="SUPFAM" id="SSF47384">
    <property type="entry name" value="Homodimeric domain of signal transducing histidine kinase"/>
    <property type="match status" value="1"/>
</dbReference>
<keyword evidence="3" id="KW-0808">Transferase</keyword>
<dbReference type="GO" id="GO:0007234">
    <property type="term" value="P:osmosensory signaling via phosphorelay pathway"/>
    <property type="evidence" value="ECO:0007669"/>
    <property type="project" value="TreeGrafter"/>
</dbReference>
<feature type="transmembrane region" description="Helical" evidence="6">
    <location>
        <begin position="226"/>
        <end position="245"/>
    </location>
</feature>
<feature type="domain" description="Histidine kinase" evidence="7">
    <location>
        <begin position="477"/>
        <end position="695"/>
    </location>
</feature>
<dbReference type="SMART" id="SM00387">
    <property type="entry name" value="HATPase_c"/>
    <property type="match status" value="1"/>
</dbReference>